<keyword evidence="3" id="KW-1185">Reference proteome</keyword>
<dbReference type="EMBL" id="JABSTR010000011">
    <property type="protein sequence ID" value="KAH9382589.1"/>
    <property type="molecule type" value="Genomic_DNA"/>
</dbReference>
<name>A0A9J6H4I0_HAELO</name>
<proteinExistence type="predicted"/>
<dbReference type="AlphaFoldDB" id="A0A9J6H4I0"/>
<sequence>MKRSRPSDLPEACARFPQEMLPVDRIWHLDFRLAPLANLSAEALFFLYYALDNCERGDSAYLAHAYDAWSRLPAELRVNLPVRHMERFSAAFGCTPGQSAMAPRRRCAVMRWPAPRPEARLPP</sequence>
<dbReference type="InterPro" id="IPR018497">
    <property type="entry name" value="Peptidase_M13_C"/>
</dbReference>
<organism evidence="2 3">
    <name type="scientific">Haemaphysalis longicornis</name>
    <name type="common">Bush tick</name>
    <dbReference type="NCBI Taxonomy" id="44386"/>
    <lineage>
        <taxon>Eukaryota</taxon>
        <taxon>Metazoa</taxon>
        <taxon>Ecdysozoa</taxon>
        <taxon>Arthropoda</taxon>
        <taxon>Chelicerata</taxon>
        <taxon>Arachnida</taxon>
        <taxon>Acari</taxon>
        <taxon>Parasitiformes</taxon>
        <taxon>Ixodida</taxon>
        <taxon>Ixodoidea</taxon>
        <taxon>Ixodidae</taxon>
        <taxon>Haemaphysalinae</taxon>
        <taxon>Haemaphysalis</taxon>
    </lineage>
</organism>
<evidence type="ECO:0000259" key="1">
    <source>
        <dbReference type="Pfam" id="PF01431"/>
    </source>
</evidence>
<comment type="caution">
    <text evidence="2">The sequence shown here is derived from an EMBL/GenBank/DDBJ whole genome shotgun (WGS) entry which is preliminary data.</text>
</comment>
<reference evidence="2 3" key="1">
    <citation type="journal article" date="2020" name="Cell">
        <title>Large-Scale Comparative Analyses of Tick Genomes Elucidate Their Genetic Diversity and Vector Capacities.</title>
        <authorList>
            <consortium name="Tick Genome and Microbiome Consortium (TIGMIC)"/>
            <person name="Jia N."/>
            <person name="Wang J."/>
            <person name="Shi W."/>
            <person name="Du L."/>
            <person name="Sun Y."/>
            <person name="Zhan W."/>
            <person name="Jiang J.F."/>
            <person name="Wang Q."/>
            <person name="Zhang B."/>
            <person name="Ji P."/>
            <person name="Bell-Sakyi L."/>
            <person name="Cui X.M."/>
            <person name="Yuan T.T."/>
            <person name="Jiang B.G."/>
            <person name="Yang W.F."/>
            <person name="Lam T.T."/>
            <person name="Chang Q.C."/>
            <person name="Ding S.J."/>
            <person name="Wang X.J."/>
            <person name="Zhu J.G."/>
            <person name="Ruan X.D."/>
            <person name="Zhao L."/>
            <person name="Wei J.T."/>
            <person name="Ye R.Z."/>
            <person name="Que T.C."/>
            <person name="Du C.H."/>
            <person name="Zhou Y.H."/>
            <person name="Cheng J.X."/>
            <person name="Dai P.F."/>
            <person name="Guo W.B."/>
            <person name="Han X.H."/>
            <person name="Huang E.J."/>
            <person name="Li L.F."/>
            <person name="Wei W."/>
            <person name="Gao Y.C."/>
            <person name="Liu J.Z."/>
            <person name="Shao H.Z."/>
            <person name="Wang X."/>
            <person name="Wang C.C."/>
            <person name="Yang T.C."/>
            <person name="Huo Q.B."/>
            <person name="Li W."/>
            <person name="Chen H.Y."/>
            <person name="Chen S.E."/>
            <person name="Zhou L.G."/>
            <person name="Ni X.B."/>
            <person name="Tian J.H."/>
            <person name="Sheng Y."/>
            <person name="Liu T."/>
            <person name="Pan Y.S."/>
            <person name="Xia L.Y."/>
            <person name="Li J."/>
            <person name="Zhao F."/>
            <person name="Cao W.C."/>
        </authorList>
    </citation>
    <scope>NUCLEOTIDE SEQUENCE [LARGE SCALE GENOMIC DNA]</scope>
    <source>
        <strain evidence="2">HaeL-2018</strain>
    </source>
</reference>
<protein>
    <recommendedName>
        <fullName evidence="1">Peptidase M13 C-terminal domain-containing protein</fullName>
    </recommendedName>
</protein>
<evidence type="ECO:0000313" key="2">
    <source>
        <dbReference type="EMBL" id="KAH9382589.1"/>
    </source>
</evidence>
<dbReference type="SUPFAM" id="SSF55486">
    <property type="entry name" value="Metalloproteases ('zincins'), catalytic domain"/>
    <property type="match status" value="1"/>
</dbReference>
<dbReference type="GO" id="GO:0004222">
    <property type="term" value="F:metalloendopeptidase activity"/>
    <property type="evidence" value="ECO:0007669"/>
    <property type="project" value="InterPro"/>
</dbReference>
<feature type="domain" description="Peptidase M13 C-terminal" evidence="1">
    <location>
        <begin position="34"/>
        <end position="109"/>
    </location>
</feature>
<accession>A0A9J6H4I0</accession>
<dbReference type="Pfam" id="PF01431">
    <property type="entry name" value="Peptidase_M13"/>
    <property type="match status" value="1"/>
</dbReference>
<dbReference type="VEuPathDB" id="VectorBase:HLOH_053213"/>
<dbReference type="InterPro" id="IPR000718">
    <property type="entry name" value="Peptidase_M13"/>
</dbReference>
<gene>
    <name evidence="2" type="ORF">HPB48_010337</name>
</gene>
<evidence type="ECO:0000313" key="3">
    <source>
        <dbReference type="Proteomes" id="UP000821853"/>
    </source>
</evidence>
<dbReference type="InterPro" id="IPR024079">
    <property type="entry name" value="MetalloPept_cat_dom_sf"/>
</dbReference>
<dbReference type="OrthoDB" id="6475116at2759"/>
<dbReference type="GO" id="GO:0006508">
    <property type="term" value="P:proteolysis"/>
    <property type="evidence" value="ECO:0007669"/>
    <property type="project" value="InterPro"/>
</dbReference>
<dbReference type="Proteomes" id="UP000821853">
    <property type="component" value="Chromosome 9"/>
</dbReference>
<dbReference type="PROSITE" id="PS51885">
    <property type="entry name" value="NEPRILYSIN"/>
    <property type="match status" value="1"/>
</dbReference>
<dbReference type="Gene3D" id="3.40.390.10">
    <property type="entry name" value="Collagenase (Catalytic Domain)"/>
    <property type="match status" value="1"/>
</dbReference>